<gene>
    <name evidence="3" type="ORF">GLRG_02580</name>
</gene>
<evidence type="ECO:0000313" key="3">
    <source>
        <dbReference type="EMBL" id="EFQ26760.1"/>
    </source>
</evidence>
<feature type="compositionally biased region" description="Polar residues" evidence="1">
    <location>
        <begin position="106"/>
        <end position="116"/>
    </location>
</feature>
<dbReference type="GeneID" id="24407945"/>
<keyword evidence="2" id="KW-1133">Transmembrane helix</keyword>
<dbReference type="VEuPathDB" id="FungiDB:GLRG_02580"/>
<name>E3Q7C2_COLGM</name>
<evidence type="ECO:0000256" key="2">
    <source>
        <dbReference type="SAM" id="Phobius"/>
    </source>
</evidence>
<sequence>MVLLLQVVADIVNTYYAHSESSENTRLREKDVVSGSPDDSAQGRGVDVSRLEAFVMESEPLKELKRKLEFLGTTPIWRDHSSRSVFWRAVTCIQNAADRWRRRQSAGISPDSTAGQIQWRCGTGQQPDRPTSKRHSFVLLCIPFMRWGTKAHQPDVCAVRSDQAFFRLLRMSHVAYRTQHPWSWLKRLVNISQPPFPPISADFDHEPAETEPLIGANLTMHLFENPEHADIFPVLFKRIPGKTRERLEACPVRGSSVGWGVQYVEALNVLYVFLFGCLGFLVCLGISAAWTVVKHDIQGGYICKATGAPA</sequence>
<dbReference type="EMBL" id="GG697335">
    <property type="protein sequence ID" value="EFQ26760.1"/>
    <property type="molecule type" value="Genomic_DNA"/>
</dbReference>
<feature type="region of interest" description="Disordered" evidence="1">
    <location>
        <begin position="104"/>
        <end position="131"/>
    </location>
</feature>
<keyword evidence="2" id="KW-0812">Transmembrane</keyword>
<evidence type="ECO:0000313" key="4">
    <source>
        <dbReference type="Proteomes" id="UP000008782"/>
    </source>
</evidence>
<dbReference type="RefSeq" id="XP_008090780.1">
    <property type="nucleotide sequence ID" value="XM_008092589.1"/>
</dbReference>
<dbReference type="AlphaFoldDB" id="E3Q7C2"/>
<proteinExistence type="predicted"/>
<feature type="transmembrane region" description="Helical" evidence="2">
    <location>
        <begin position="270"/>
        <end position="293"/>
    </location>
</feature>
<dbReference type="eggNOG" id="ENOG502SDUN">
    <property type="taxonomic scope" value="Eukaryota"/>
</dbReference>
<dbReference type="HOGENOM" id="CLU_897170_0_0_1"/>
<accession>E3Q7C2</accession>
<evidence type="ECO:0000256" key="1">
    <source>
        <dbReference type="SAM" id="MobiDB-lite"/>
    </source>
</evidence>
<protein>
    <submittedName>
        <fullName evidence="3">Uncharacterized protein</fullName>
    </submittedName>
</protein>
<dbReference type="OrthoDB" id="5355526at2759"/>
<organism evidence="4">
    <name type="scientific">Colletotrichum graminicola (strain M1.001 / M2 / FGSC 10212)</name>
    <name type="common">Maize anthracnose fungus</name>
    <name type="synonym">Glomerella graminicola</name>
    <dbReference type="NCBI Taxonomy" id="645133"/>
    <lineage>
        <taxon>Eukaryota</taxon>
        <taxon>Fungi</taxon>
        <taxon>Dikarya</taxon>
        <taxon>Ascomycota</taxon>
        <taxon>Pezizomycotina</taxon>
        <taxon>Sordariomycetes</taxon>
        <taxon>Hypocreomycetidae</taxon>
        <taxon>Glomerellales</taxon>
        <taxon>Glomerellaceae</taxon>
        <taxon>Colletotrichum</taxon>
        <taxon>Colletotrichum graminicola species complex</taxon>
    </lineage>
</organism>
<keyword evidence="2" id="KW-0472">Membrane</keyword>
<dbReference type="Proteomes" id="UP000008782">
    <property type="component" value="Unassembled WGS sequence"/>
</dbReference>
<reference evidence="4" key="1">
    <citation type="journal article" date="2012" name="Nat. Genet.">
        <title>Lifestyle transitions in plant pathogenic Colletotrichum fungi deciphered by genome and transcriptome analyses.</title>
        <authorList>
            <person name="O'Connell R.J."/>
            <person name="Thon M.R."/>
            <person name="Hacquard S."/>
            <person name="Amyotte S.G."/>
            <person name="Kleemann J."/>
            <person name="Torres M.F."/>
            <person name="Damm U."/>
            <person name="Buiate E.A."/>
            <person name="Epstein L."/>
            <person name="Alkan N."/>
            <person name="Altmueller J."/>
            <person name="Alvarado-Balderrama L."/>
            <person name="Bauser C.A."/>
            <person name="Becker C."/>
            <person name="Birren B.W."/>
            <person name="Chen Z."/>
            <person name="Choi J."/>
            <person name="Crouch J.A."/>
            <person name="Duvick J.P."/>
            <person name="Farman M.A."/>
            <person name="Gan P."/>
            <person name="Heiman D."/>
            <person name="Henrissat B."/>
            <person name="Howard R.J."/>
            <person name="Kabbage M."/>
            <person name="Koch C."/>
            <person name="Kracher B."/>
            <person name="Kubo Y."/>
            <person name="Law A.D."/>
            <person name="Lebrun M.-H."/>
            <person name="Lee Y.-H."/>
            <person name="Miyara I."/>
            <person name="Moore N."/>
            <person name="Neumann U."/>
            <person name="Nordstroem K."/>
            <person name="Panaccione D.G."/>
            <person name="Panstruga R."/>
            <person name="Place M."/>
            <person name="Proctor R.H."/>
            <person name="Prusky D."/>
            <person name="Rech G."/>
            <person name="Reinhardt R."/>
            <person name="Rollins J.A."/>
            <person name="Rounsley S."/>
            <person name="Schardl C.L."/>
            <person name="Schwartz D.C."/>
            <person name="Shenoy N."/>
            <person name="Shirasu K."/>
            <person name="Sikhakolli U.R."/>
            <person name="Stueber K."/>
            <person name="Sukno S.A."/>
            <person name="Sweigard J.A."/>
            <person name="Takano Y."/>
            <person name="Takahara H."/>
            <person name="Trail F."/>
            <person name="van der Does H.C."/>
            <person name="Voll L.M."/>
            <person name="Will I."/>
            <person name="Young S."/>
            <person name="Zeng Q."/>
            <person name="Zhang J."/>
            <person name="Zhou S."/>
            <person name="Dickman M.B."/>
            <person name="Schulze-Lefert P."/>
            <person name="Ver Loren van Themaat E."/>
            <person name="Ma L.-J."/>
            <person name="Vaillancourt L.J."/>
        </authorList>
    </citation>
    <scope>NUCLEOTIDE SEQUENCE [LARGE SCALE GENOMIC DNA]</scope>
    <source>
        <strain evidence="4">M1.001 / M2 / FGSC 10212</strain>
    </source>
</reference>
<keyword evidence="4" id="KW-1185">Reference proteome</keyword>